<reference evidence="2" key="1">
    <citation type="submission" date="2022-07" db="EMBL/GenBank/DDBJ databases">
        <title>Phylogenomic reconstructions and comparative analyses of Kickxellomycotina fungi.</title>
        <authorList>
            <person name="Reynolds N.K."/>
            <person name="Stajich J.E."/>
            <person name="Barry K."/>
            <person name="Grigoriev I.V."/>
            <person name="Crous P."/>
            <person name="Smith M.E."/>
        </authorList>
    </citation>
    <scope>NUCLEOTIDE SEQUENCE</scope>
    <source>
        <strain evidence="2">NBRC 32514</strain>
    </source>
</reference>
<dbReference type="Pfam" id="PF00134">
    <property type="entry name" value="Cyclin_N"/>
    <property type="match status" value="1"/>
</dbReference>
<evidence type="ECO:0000313" key="3">
    <source>
        <dbReference type="Proteomes" id="UP001149813"/>
    </source>
</evidence>
<dbReference type="SUPFAM" id="SSF47954">
    <property type="entry name" value="Cyclin-like"/>
    <property type="match status" value="1"/>
</dbReference>
<dbReference type="OrthoDB" id="5590282at2759"/>
<organism evidence="2 3">
    <name type="scientific">Coemansia erecta</name>
    <dbReference type="NCBI Taxonomy" id="147472"/>
    <lineage>
        <taxon>Eukaryota</taxon>
        <taxon>Fungi</taxon>
        <taxon>Fungi incertae sedis</taxon>
        <taxon>Zoopagomycota</taxon>
        <taxon>Kickxellomycotina</taxon>
        <taxon>Kickxellomycetes</taxon>
        <taxon>Kickxellales</taxon>
        <taxon>Kickxellaceae</taxon>
        <taxon>Coemansia</taxon>
    </lineage>
</organism>
<accession>A0A9W7Y6S7</accession>
<dbReference type="Proteomes" id="UP001149813">
    <property type="component" value="Unassembled WGS sequence"/>
</dbReference>
<name>A0A9W7Y6S7_9FUNG</name>
<sequence length="306" mass="34801">MLLPDTRFAIKNSAKNALNSFKYATTDIYHRVQQKLGRRDDGSLPVLSMNPKFRPYYSIWEMCNDVDNYASGSGEGMLRLFGSQPWMRANIIHFFIDIINDRGYSGEAWAMALQILDRFLSVTTICGVEEHIYHYAFVSLMLAVEVIHAHTMSTKLFKRYVDNRCSSKTIKRFKKAVLKTLEGVVSVPNVTEMLVTVLQIAAIECPSVFAAKDKLEQIEKLEYKLLTLHKAPFVFDRSLAMPACQLGEAAIRDQPLQRFSSSELAAACFYILAECMPNVDMSKADNFARHPYKDVEPIVNYLKTIV</sequence>
<dbReference type="Gene3D" id="1.10.472.10">
    <property type="entry name" value="Cyclin-like"/>
    <property type="match status" value="1"/>
</dbReference>
<proteinExistence type="predicted"/>
<dbReference type="InterPro" id="IPR036915">
    <property type="entry name" value="Cyclin-like_sf"/>
</dbReference>
<evidence type="ECO:0000313" key="2">
    <source>
        <dbReference type="EMBL" id="KAJ1724984.1"/>
    </source>
</evidence>
<protein>
    <recommendedName>
        <fullName evidence="1">Cyclin N-terminal domain-containing protein</fullName>
    </recommendedName>
</protein>
<evidence type="ECO:0000259" key="1">
    <source>
        <dbReference type="Pfam" id="PF00134"/>
    </source>
</evidence>
<dbReference type="InterPro" id="IPR006671">
    <property type="entry name" value="Cyclin_N"/>
</dbReference>
<comment type="caution">
    <text evidence="2">The sequence shown here is derived from an EMBL/GenBank/DDBJ whole genome shotgun (WGS) entry which is preliminary data.</text>
</comment>
<gene>
    <name evidence="2" type="ORF">LPJ53_000773</name>
</gene>
<dbReference type="EMBL" id="JANBOJ010000015">
    <property type="protein sequence ID" value="KAJ1724984.1"/>
    <property type="molecule type" value="Genomic_DNA"/>
</dbReference>
<keyword evidence="3" id="KW-1185">Reference proteome</keyword>
<feature type="domain" description="Cyclin N-terminal" evidence="1">
    <location>
        <begin position="84"/>
        <end position="182"/>
    </location>
</feature>
<dbReference type="AlphaFoldDB" id="A0A9W7Y6S7"/>